<dbReference type="Pfam" id="PF08352">
    <property type="entry name" value="oligo_HPY"/>
    <property type="match status" value="1"/>
</dbReference>
<dbReference type="Gene3D" id="3.40.50.300">
    <property type="entry name" value="P-loop containing nucleotide triphosphate hydrolases"/>
    <property type="match status" value="1"/>
</dbReference>
<reference evidence="7 8" key="1">
    <citation type="submission" date="2022-07" db="EMBL/GenBank/DDBJ databases">
        <title>Genome stability of Gluconacetobacter entanii AV429.</title>
        <authorList>
            <person name="Trcek J."/>
            <person name="Cepec E."/>
        </authorList>
    </citation>
    <scope>NUCLEOTIDE SEQUENCE [LARGE SCALE GENOMIC DNA]</scope>
    <source>
        <strain evidence="7 8">AV429_2022</strain>
    </source>
</reference>
<name>A0ABT3K9S0_9PROT</name>
<dbReference type="PROSITE" id="PS50893">
    <property type="entry name" value="ABC_TRANSPORTER_2"/>
    <property type="match status" value="1"/>
</dbReference>
<dbReference type="Proteomes" id="UP001526337">
    <property type="component" value="Unassembled WGS sequence"/>
</dbReference>
<evidence type="ECO:0000259" key="6">
    <source>
        <dbReference type="PROSITE" id="PS50893"/>
    </source>
</evidence>
<dbReference type="Pfam" id="PF00005">
    <property type="entry name" value="ABC_tran"/>
    <property type="match status" value="1"/>
</dbReference>
<comment type="caution">
    <text evidence="7">The sequence shown here is derived from an EMBL/GenBank/DDBJ whole genome shotgun (WGS) entry which is preliminary data.</text>
</comment>
<evidence type="ECO:0000256" key="3">
    <source>
        <dbReference type="ARBA" id="ARBA00022448"/>
    </source>
</evidence>
<dbReference type="InterPro" id="IPR013563">
    <property type="entry name" value="Oligopep_ABC_C"/>
</dbReference>
<dbReference type="PANTHER" id="PTHR43776">
    <property type="entry name" value="TRANSPORT ATP-BINDING PROTEIN"/>
    <property type="match status" value="1"/>
</dbReference>
<dbReference type="PROSITE" id="PS00211">
    <property type="entry name" value="ABC_TRANSPORTER_1"/>
    <property type="match status" value="1"/>
</dbReference>
<keyword evidence="4" id="KW-0547">Nucleotide-binding</keyword>
<dbReference type="PANTHER" id="PTHR43776:SF7">
    <property type="entry name" value="D,D-DIPEPTIDE TRANSPORT ATP-BINDING PROTEIN DDPF-RELATED"/>
    <property type="match status" value="1"/>
</dbReference>
<keyword evidence="5 7" id="KW-0067">ATP-binding</keyword>
<keyword evidence="8" id="KW-1185">Reference proteome</keyword>
<dbReference type="SUPFAM" id="SSF52540">
    <property type="entry name" value="P-loop containing nucleoside triphosphate hydrolases"/>
    <property type="match status" value="1"/>
</dbReference>
<proteinExistence type="inferred from homology"/>
<sequence>MSTPPLLSARDLSVEFHAPRSLLGRRTGNVQALDKVSFDIHAGEIVGILGESGSGKTTVGRCMVRLQRPTAGSVRFEGRDIHALSGPDLNWYRRQVQMIFQDPAASLNPRLRVRDIVAEGLEIHGIGTRESRRQKVIDLLASVGLGEDALMRFAHEFSGGQRQRIGIARAMAVGPRVIVADEPVSALDVSVQAKVINLLRNLRERLGLAMAFISHDLPTVMFLCDRVVIMYLGRVMEIAPIQTFRAQPFHPYSRTLLALAPGLRQEGEGNNISAATDLPTAAQDLRHGCAFRNRCPHAMTACATVVPPLKQVAPGRWVACLRPEIFHDPC</sequence>
<dbReference type="InterPro" id="IPR003593">
    <property type="entry name" value="AAA+_ATPase"/>
</dbReference>
<organism evidence="7 8">
    <name type="scientific">Gluconacetobacter entanii</name>
    <dbReference type="NCBI Taxonomy" id="108528"/>
    <lineage>
        <taxon>Bacteria</taxon>
        <taxon>Pseudomonadati</taxon>
        <taxon>Pseudomonadota</taxon>
        <taxon>Alphaproteobacteria</taxon>
        <taxon>Acetobacterales</taxon>
        <taxon>Acetobacteraceae</taxon>
        <taxon>Gluconacetobacter</taxon>
    </lineage>
</organism>
<gene>
    <name evidence="7" type="ORF">NO263_16520</name>
</gene>
<dbReference type="CDD" id="cd03257">
    <property type="entry name" value="ABC_NikE_OppD_transporters"/>
    <property type="match status" value="1"/>
</dbReference>
<comment type="subcellular location">
    <subcellularLocation>
        <location evidence="1">Cell inner membrane</location>
        <topology evidence="1">Peripheral membrane protein</topology>
    </subcellularLocation>
</comment>
<dbReference type="InterPro" id="IPR027417">
    <property type="entry name" value="P-loop_NTPase"/>
</dbReference>
<dbReference type="GO" id="GO:0005524">
    <property type="term" value="F:ATP binding"/>
    <property type="evidence" value="ECO:0007669"/>
    <property type="project" value="UniProtKB-KW"/>
</dbReference>
<keyword evidence="3" id="KW-0813">Transport</keyword>
<evidence type="ECO:0000313" key="8">
    <source>
        <dbReference type="Proteomes" id="UP001526337"/>
    </source>
</evidence>
<evidence type="ECO:0000313" key="7">
    <source>
        <dbReference type="EMBL" id="MCW4592190.1"/>
    </source>
</evidence>
<protein>
    <submittedName>
        <fullName evidence="7">ATP-binding cassette domain-containing protein</fullName>
    </submittedName>
</protein>
<dbReference type="RefSeq" id="WP_171789449.1">
    <property type="nucleotide sequence ID" value="NZ_JABJWD010000003.1"/>
</dbReference>
<dbReference type="NCBIfam" id="TIGR01727">
    <property type="entry name" value="oligo_HPY"/>
    <property type="match status" value="1"/>
</dbReference>
<dbReference type="EMBL" id="JANGSQ010000111">
    <property type="protein sequence ID" value="MCW4592190.1"/>
    <property type="molecule type" value="Genomic_DNA"/>
</dbReference>
<dbReference type="SMART" id="SM00382">
    <property type="entry name" value="AAA"/>
    <property type="match status" value="1"/>
</dbReference>
<feature type="domain" description="ABC transporter" evidence="6">
    <location>
        <begin position="7"/>
        <end position="257"/>
    </location>
</feature>
<dbReference type="InterPro" id="IPR017871">
    <property type="entry name" value="ABC_transporter-like_CS"/>
</dbReference>
<dbReference type="InterPro" id="IPR050319">
    <property type="entry name" value="ABC_transp_ATP-bind"/>
</dbReference>
<evidence type="ECO:0000256" key="4">
    <source>
        <dbReference type="ARBA" id="ARBA00022741"/>
    </source>
</evidence>
<evidence type="ECO:0000256" key="1">
    <source>
        <dbReference type="ARBA" id="ARBA00004417"/>
    </source>
</evidence>
<accession>A0ABT3K9S0</accession>
<evidence type="ECO:0000256" key="5">
    <source>
        <dbReference type="ARBA" id="ARBA00022840"/>
    </source>
</evidence>
<dbReference type="InterPro" id="IPR003439">
    <property type="entry name" value="ABC_transporter-like_ATP-bd"/>
</dbReference>
<comment type="similarity">
    <text evidence="2">Belongs to the ABC transporter superfamily.</text>
</comment>
<evidence type="ECO:0000256" key="2">
    <source>
        <dbReference type="ARBA" id="ARBA00005417"/>
    </source>
</evidence>